<reference evidence="2 3" key="1">
    <citation type="submission" date="2021-03" db="EMBL/GenBank/DDBJ databases">
        <title>Winogradskyella sp. nov., isolated from costal sediment.</title>
        <authorList>
            <person name="Gao C."/>
        </authorList>
    </citation>
    <scope>NUCLEOTIDE SEQUENCE [LARGE SCALE GENOMIC DNA]</scope>
    <source>
        <strain evidence="2 3">DF17</strain>
    </source>
</reference>
<gene>
    <name evidence="2" type="ORF">J4050_00435</name>
</gene>
<comment type="caution">
    <text evidence="2">The sequence shown here is derived from an EMBL/GenBank/DDBJ whole genome shotgun (WGS) entry which is preliminary data.</text>
</comment>
<protein>
    <recommendedName>
        <fullName evidence="4">Lipoprotein</fullName>
    </recommendedName>
</protein>
<sequence>MRTIHKIWLTAIIAFICGLSFQCASPKQVATTNFEESVPFKIKSVYFQEWFAGIDYGGTGYLLYLPVVQKSSNVTVEEVFFRNLKGRFHLRDGRYIAIMKNPTKGYVFSKPEKPENYPFDLNDNECVITYLENGETKFYKLEMDKELAGAYYENGAPSIYTRPDRSTLATLDEEDN</sequence>
<organism evidence="2 3">
    <name type="scientific">Winogradskyella pelagia</name>
    <dbReference type="NCBI Taxonomy" id="2819984"/>
    <lineage>
        <taxon>Bacteria</taxon>
        <taxon>Pseudomonadati</taxon>
        <taxon>Bacteroidota</taxon>
        <taxon>Flavobacteriia</taxon>
        <taxon>Flavobacteriales</taxon>
        <taxon>Flavobacteriaceae</taxon>
        <taxon>Winogradskyella</taxon>
    </lineage>
</organism>
<dbReference type="EMBL" id="JAGEVF010000001">
    <property type="protein sequence ID" value="MBO3115191.1"/>
    <property type="molecule type" value="Genomic_DNA"/>
</dbReference>
<dbReference type="Proteomes" id="UP000676776">
    <property type="component" value="Unassembled WGS sequence"/>
</dbReference>
<feature type="signal peptide" evidence="1">
    <location>
        <begin position="1"/>
        <end position="24"/>
    </location>
</feature>
<dbReference type="RefSeq" id="WP_208151972.1">
    <property type="nucleotide sequence ID" value="NZ_JAGEVF010000001.1"/>
</dbReference>
<evidence type="ECO:0000313" key="3">
    <source>
        <dbReference type="Proteomes" id="UP000676776"/>
    </source>
</evidence>
<proteinExistence type="predicted"/>
<evidence type="ECO:0000256" key="1">
    <source>
        <dbReference type="SAM" id="SignalP"/>
    </source>
</evidence>
<feature type="chain" id="PRO_5047132722" description="Lipoprotein" evidence="1">
    <location>
        <begin position="25"/>
        <end position="176"/>
    </location>
</feature>
<evidence type="ECO:0000313" key="2">
    <source>
        <dbReference type="EMBL" id="MBO3115191.1"/>
    </source>
</evidence>
<keyword evidence="1" id="KW-0732">Signal</keyword>
<name>A0ABS3SXH3_9FLAO</name>
<keyword evidence="3" id="KW-1185">Reference proteome</keyword>
<evidence type="ECO:0008006" key="4">
    <source>
        <dbReference type="Google" id="ProtNLM"/>
    </source>
</evidence>
<accession>A0ABS3SXH3</accession>